<evidence type="ECO:0000313" key="2">
    <source>
        <dbReference type="Proteomes" id="UP000220900"/>
    </source>
</evidence>
<comment type="caution">
    <text evidence="1">The sequence shown here is derived from an EMBL/GenBank/DDBJ whole genome shotgun (WGS) entry which is preliminary data.</text>
</comment>
<dbReference type="AlphaFoldDB" id="A0A2B2GMX0"/>
<dbReference type="EMBL" id="NTZF01000005">
    <property type="protein sequence ID" value="PES97562.1"/>
    <property type="molecule type" value="Genomic_DNA"/>
</dbReference>
<protein>
    <submittedName>
        <fullName evidence="1">Uncharacterized protein</fullName>
    </submittedName>
</protein>
<proteinExistence type="predicted"/>
<evidence type="ECO:0000313" key="1">
    <source>
        <dbReference type="EMBL" id="PES97562.1"/>
    </source>
</evidence>
<gene>
    <name evidence="1" type="ORF">CN491_05705</name>
</gene>
<reference evidence="1 2" key="1">
    <citation type="submission" date="2017-09" db="EMBL/GenBank/DDBJ databases">
        <title>Large-scale bioinformatics analysis of Bacillus genomes uncovers conserved roles of natural products in bacterial physiology.</title>
        <authorList>
            <consortium name="Agbiome Team Llc"/>
            <person name="Bleich R.M."/>
            <person name="Grubbs K.J."/>
            <person name="Santa Maria K.C."/>
            <person name="Allen S.E."/>
            <person name="Farag S."/>
            <person name="Shank E.A."/>
            <person name="Bowers A."/>
        </authorList>
    </citation>
    <scope>NUCLEOTIDE SEQUENCE [LARGE SCALE GENOMIC DNA]</scope>
    <source>
        <strain evidence="1 2">AFS002368</strain>
    </source>
</reference>
<dbReference type="Proteomes" id="UP000220900">
    <property type="component" value="Unassembled WGS sequence"/>
</dbReference>
<accession>A0A2B2GMX0</accession>
<name>A0A2B2GMX0_BACCE</name>
<sequence>MGAHWYANARRADYIRRQFKKNREFNERNKLKNDIKKGDFSFTVDQKVVFLILCPFCELKNLKLAIVYSNVKNLYISLLSKHYQ</sequence>
<organism evidence="1 2">
    <name type="scientific">Bacillus cereus</name>
    <dbReference type="NCBI Taxonomy" id="1396"/>
    <lineage>
        <taxon>Bacteria</taxon>
        <taxon>Bacillati</taxon>
        <taxon>Bacillota</taxon>
        <taxon>Bacilli</taxon>
        <taxon>Bacillales</taxon>
        <taxon>Bacillaceae</taxon>
        <taxon>Bacillus</taxon>
        <taxon>Bacillus cereus group</taxon>
    </lineage>
</organism>